<sequence length="70" mass="7938">MSKSIREKKKYFNCPLCGIKHKTPKVKGEAISLIQCECGCGSWIQIKNGYHIPSKEGLRPMNTIKVDIKM</sequence>
<keyword evidence="2" id="KW-1185">Reference proteome</keyword>
<reference evidence="1 2" key="1">
    <citation type="submission" date="2020-08" db="EMBL/GenBank/DDBJ databases">
        <authorList>
            <person name="Liu C."/>
            <person name="Sun Q."/>
        </authorList>
    </citation>
    <scope>NUCLEOTIDE SEQUENCE [LARGE SCALE GENOMIC DNA]</scope>
    <source>
        <strain evidence="1 2">NSJ-18</strain>
    </source>
</reference>
<name>A0ABR7JU10_9FIRM</name>
<dbReference type="Proteomes" id="UP000609849">
    <property type="component" value="Unassembled WGS sequence"/>
</dbReference>
<dbReference type="EMBL" id="JACRWE010000027">
    <property type="protein sequence ID" value="MBC5998403.1"/>
    <property type="molecule type" value="Genomic_DNA"/>
</dbReference>
<gene>
    <name evidence="1" type="ORF">H8923_16910</name>
</gene>
<evidence type="ECO:0000313" key="1">
    <source>
        <dbReference type="EMBL" id="MBC5998403.1"/>
    </source>
</evidence>
<comment type="caution">
    <text evidence="1">The sequence shown here is derived from an EMBL/GenBank/DDBJ whole genome shotgun (WGS) entry which is preliminary data.</text>
</comment>
<evidence type="ECO:0000313" key="2">
    <source>
        <dbReference type="Proteomes" id="UP000609849"/>
    </source>
</evidence>
<dbReference type="RefSeq" id="WP_153973369.1">
    <property type="nucleotide sequence ID" value="NZ_JACRWE010000027.1"/>
</dbReference>
<accession>A0ABR7JU10</accession>
<organism evidence="1 2">
    <name type="scientific">Romboutsia faecis</name>
    <dbReference type="NCBI Taxonomy" id="2764597"/>
    <lineage>
        <taxon>Bacteria</taxon>
        <taxon>Bacillati</taxon>
        <taxon>Bacillota</taxon>
        <taxon>Clostridia</taxon>
        <taxon>Peptostreptococcales</taxon>
        <taxon>Peptostreptococcaceae</taxon>
        <taxon>Romboutsia</taxon>
    </lineage>
</organism>
<protein>
    <submittedName>
        <fullName evidence="1">Uncharacterized protein</fullName>
    </submittedName>
</protein>
<proteinExistence type="predicted"/>